<comment type="caution">
    <text evidence="8">The sequence shown here is derived from an EMBL/GenBank/DDBJ whole genome shotgun (WGS) entry which is preliminary data.</text>
</comment>
<evidence type="ECO:0000256" key="1">
    <source>
        <dbReference type="ARBA" id="ARBA00008857"/>
    </source>
</evidence>
<dbReference type="InterPro" id="IPR010998">
    <property type="entry name" value="Integrase_recombinase_N"/>
</dbReference>
<dbReference type="AlphaFoldDB" id="A0A4Z0KGG2"/>
<accession>A0A4Z0KGG2</accession>
<dbReference type="Gene3D" id="1.10.443.10">
    <property type="entry name" value="Intergrase catalytic core"/>
    <property type="match status" value="1"/>
</dbReference>
<feature type="domain" description="Core-binding (CB)" evidence="7">
    <location>
        <begin position="109"/>
        <end position="193"/>
    </location>
</feature>
<dbReference type="InterPro" id="IPR013762">
    <property type="entry name" value="Integrase-like_cat_sf"/>
</dbReference>
<evidence type="ECO:0000313" key="8">
    <source>
        <dbReference type="EMBL" id="TGD36253.1"/>
    </source>
</evidence>
<dbReference type="InterPro" id="IPR050090">
    <property type="entry name" value="Tyrosine_recombinase_XerCD"/>
</dbReference>
<dbReference type="GO" id="GO:0015074">
    <property type="term" value="P:DNA integration"/>
    <property type="evidence" value="ECO:0007669"/>
    <property type="project" value="UniProtKB-KW"/>
</dbReference>
<dbReference type="InterPro" id="IPR011010">
    <property type="entry name" value="DNA_brk_join_enz"/>
</dbReference>
<evidence type="ECO:0000259" key="6">
    <source>
        <dbReference type="PROSITE" id="PS51898"/>
    </source>
</evidence>
<dbReference type="GO" id="GO:0003677">
    <property type="term" value="F:DNA binding"/>
    <property type="evidence" value="ECO:0007669"/>
    <property type="project" value="UniProtKB-UniRule"/>
</dbReference>
<keyword evidence="3 5" id="KW-0238">DNA-binding</keyword>
<dbReference type="InterPro" id="IPR002104">
    <property type="entry name" value="Integrase_catalytic"/>
</dbReference>
<evidence type="ECO:0000256" key="3">
    <source>
        <dbReference type="ARBA" id="ARBA00023125"/>
    </source>
</evidence>
<dbReference type="InterPro" id="IPR004107">
    <property type="entry name" value="Integrase_SAM-like_N"/>
</dbReference>
<evidence type="ECO:0000313" key="9">
    <source>
        <dbReference type="Proteomes" id="UP000297736"/>
    </source>
</evidence>
<evidence type="ECO:0000256" key="4">
    <source>
        <dbReference type="ARBA" id="ARBA00023172"/>
    </source>
</evidence>
<dbReference type="EMBL" id="RHFF01000052">
    <property type="protein sequence ID" value="TGD36253.1"/>
    <property type="molecule type" value="Genomic_DNA"/>
</dbReference>
<comment type="similarity">
    <text evidence="1">Belongs to the 'phage' integrase family.</text>
</comment>
<evidence type="ECO:0000256" key="5">
    <source>
        <dbReference type="PROSITE-ProRule" id="PRU01248"/>
    </source>
</evidence>
<dbReference type="Pfam" id="PF02899">
    <property type="entry name" value="Phage_int_SAM_1"/>
    <property type="match status" value="1"/>
</dbReference>
<dbReference type="PANTHER" id="PTHR30349:SF41">
    <property type="entry name" value="INTEGRASE_RECOMBINASE PROTEIN MJ0367-RELATED"/>
    <property type="match status" value="1"/>
</dbReference>
<evidence type="ECO:0000259" key="7">
    <source>
        <dbReference type="PROSITE" id="PS51900"/>
    </source>
</evidence>
<dbReference type="PANTHER" id="PTHR30349">
    <property type="entry name" value="PHAGE INTEGRASE-RELATED"/>
    <property type="match status" value="1"/>
</dbReference>
<dbReference type="RefSeq" id="WP_135448629.1">
    <property type="nucleotide sequence ID" value="NZ_RHFF01000052.1"/>
</dbReference>
<proteinExistence type="inferred from homology"/>
<dbReference type="PROSITE" id="PS51898">
    <property type="entry name" value="TYR_RECOMBINASE"/>
    <property type="match status" value="1"/>
</dbReference>
<dbReference type="Proteomes" id="UP000297736">
    <property type="component" value="Unassembled WGS sequence"/>
</dbReference>
<sequence length="401" mass="44432">MEHTVTELGNIVITALREADYQESTIGNYLKTIRRLNQYASDKNNNFYTPELGAKFAALTTSPRTGKFSVQRRFDFSRLTHLFDTYLDTGTIQLSRRTLGGGGRYPTSAELSDLYTIYETHMRARGLADATIEDYGRATRSYLAFLEDHRITGLDAATGNTVTGYFESLLDRWKATSFPWVASNLRPFFKYCHRLDLIDALTLINVARKHAVIPALTDEQCAQIITGCQQSSTPSRNAAITLLALTTGLRSIDIIHMTLADIDWHHHTLAISQHKTGNPLTVPLSGLLCQRLADYVLHQRPPSDSPEVFLRTKAPHTRLTDHAAIHVIITKTLTTAGVPISAGSQFLRHTAATRLLRSGTALPTISAVLGHADPTSTTVYYTVDTQRLRDCVLPTPKGAQP</sequence>
<dbReference type="InterPro" id="IPR044068">
    <property type="entry name" value="CB"/>
</dbReference>
<dbReference type="Gene3D" id="1.10.150.130">
    <property type="match status" value="1"/>
</dbReference>
<protein>
    <submittedName>
        <fullName evidence="8">Integrase</fullName>
    </submittedName>
</protein>
<gene>
    <name evidence="8" type="ORF">EB834_20350</name>
</gene>
<name>A0A4Z0KGG2_BREAU</name>
<dbReference type="GO" id="GO:0006310">
    <property type="term" value="P:DNA recombination"/>
    <property type="evidence" value="ECO:0007669"/>
    <property type="project" value="UniProtKB-KW"/>
</dbReference>
<evidence type="ECO:0000256" key="2">
    <source>
        <dbReference type="ARBA" id="ARBA00022908"/>
    </source>
</evidence>
<dbReference type="PROSITE" id="PS51900">
    <property type="entry name" value="CB"/>
    <property type="match status" value="1"/>
</dbReference>
<organism evidence="8 9">
    <name type="scientific">Brevibacterium aurantiacum</name>
    <dbReference type="NCBI Taxonomy" id="273384"/>
    <lineage>
        <taxon>Bacteria</taxon>
        <taxon>Bacillati</taxon>
        <taxon>Actinomycetota</taxon>
        <taxon>Actinomycetes</taxon>
        <taxon>Micrococcales</taxon>
        <taxon>Brevibacteriaceae</taxon>
        <taxon>Brevibacterium</taxon>
    </lineage>
</organism>
<reference evidence="8 9" key="1">
    <citation type="submission" date="2018-10" db="EMBL/GenBank/DDBJ databases">
        <title>Brevibacterium genomes from Austrain hard cheese rinds.</title>
        <authorList>
            <person name="Anast J.M."/>
            <person name="Dzieciol M."/>
            <person name="Schultz D.L."/>
            <person name="Mann E."/>
            <person name="Wagner M."/>
            <person name="Schmitz-Esser S."/>
        </authorList>
    </citation>
    <scope>NUCLEOTIDE SEQUENCE [LARGE SCALE GENOMIC DNA]</scope>
    <source>
        <strain evidence="8 9">L261</strain>
    </source>
</reference>
<keyword evidence="2" id="KW-0229">DNA integration</keyword>
<dbReference type="SUPFAM" id="SSF56349">
    <property type="entry name" value="DNA breaking-rejoining enzymes"/>
    <property type="match status" value="1"/>
</dbReference>
<feature type="domain" description="Tyr recombinase" evidence="6">
    <location>
        <begin position="211"/>
        <end position="393"/>
    </location>
</feature>
<keyword evidence="4" id="KW-0233">DNA recombination</keyword>
<dbReference type="Pfam" id="PF00589">
    <property type="entry name" value="Phage_integrase"/>
    <property type="match status" value="1"/>
</dbReference>